<dbReference type="PANTHER" id="PTHR10366:SF852">
    <property type="entry name" value="CINNAMOYL-COA REDUCTASE CAD2"/>
    <property type="match status" value="1"/>
</dbReference>
<dbReference type="PANTHER" id="PTHR10366">
    <property type="entry name" value="NAD DEPENDENT EPIMERASE/DEHYDRATASE"/>
    <property type="match status" value="1"/>
</dbReference>
<dbReference type="STRING" id="280699.M1V9B7"/>
<dbReference type="InterPro" id="IPR050425">
    <property type="entry name" value="NAD(P)_dehydrat-like"/>
</dbReference>
<reference evidence="4 5" key="1">
    <citation type="journal article" date="2004" name="Nature">
        <title>Genome sequence of the ultrasmall unicellular red alga Cyanidioschyzon merolae 10D.</title>
        <authorList>
            <person name="Matsuzaki M."/>
            <person name="Misumi O."/>
            <person name="Shin-i T."/>
            <person name="Maruyama S."/>
            <person name="Takahara M."/>
            <person name="Miyagishima S."/>
            <person name="Mori T."/>
            <person name="Nishida K."/>
            <person name="Yagisawa F."/>
            <person name="Nishida K."/>
            <person name="Yoshida Y."/>
            <person name="Nishimura Y."/>
            <person name="Nakao S."/>
            <person name="Kobayashi T."/>
            <person name="Momoyama Y."/>
            <person name="Higashiyama T."/>
            <person name="Minoda A."/>
            <person name="Sano M."/>
            <person name="Nomoto H."/>
            <person name="Oishi K."/>
            <person name="Hayashi H."/>
            <person name="Ohta F."/>
            <person name="Nishizaka S."/>
            <person name="Haga S."/>
            <person name="Miura S."/>
            <person name="Morishita T."/>
            <person name="Kabeya Y."/>
            <person name="Terasawa K."/>
            <person name="Suzuki Y."/>
            <person name="Ishii Y."/>
            <person name="Asakawa S."/>
            <person name="Takano H."/>
            <person name="Ohta N."/>
            <person name="Kuroiwa H."/>
            <person name="Tanaka K."/>
            <person name="Shimizu N."/>
            <person name="Sugano S."/>
            <person name="Sato N."/>
            <person name="Nozaki H."/>
            <person name="Ogasawara N."/>
            <person name="Kohara Y."/>
            <person name="Kuroiwa T."/>
        </authorList>
    </citation>
    <scope>NUCLEOTIDE SEQUENCE [LARGE SCALE GENOMIC DNA]</scope>
    <source>
        <strain evidence="4 5">10D</strain>
    </source>
</reference>
<protein>
    <submittedName>
        <fullName evidence="4">Probable cinnamyl-alcohol dehydrogenase</fullName>
    </submittedName>
</protein>
<dbReference type="SUPFAM" id="SSF51735">
    <property type="entry name" value="NAD(P)-binding Rossmann-fold domains"/>
    <property type="match status" value="1"/>
</dbReference>
<feature type="region of interest" description="Disordered" evidence="2">
    <location>
        <begin position="151"/>
        <end position="172"/>
    </location>
</feature>
<proteinExistence type="predicted"/>
<organism evidence="4 5">
    <name type="scientific">Cyanidioschyzon merolae (strain NIES-3377 / 10D)</name>
    <name type="common">Unicellular red alga</name>
    <dbReference type="NCBI Taxonomy" id="280699"/>
    <lineage>
        <taxon>Eukaryota</taxon>
        <taxon>Rhodophyta</taxon>
        <taxon>Bangiophyceae</taxon>
        <taxon>Cyanidiales</taxon>
        <taxon>Cyanidiaceae</taxon>
        <taxon>Cyanidioschyzon</taxon>
    </lineage>
</organism>
<dbReference type="Gene3D" id="3.40.50.720">
    <property type="entry name" value="NAD(P)-binding Rossmann-like Domain"/>
    <property type="match status" value="1"/>
</dbReference>
<dbReference type="AlphaFoldDB" id="M1V9B7"/>
<name>M1V9B7_CYAM1</name>
<dbReference type="GeneID" id="16995395"/>
<sequence length="364" mass="40728">MTSSADKSVCVTGASGYIGCWLVKYLLEQGYTVHATVRDLNRKTEPLKRLAEEHASQGGQLVLHQANLLDAESFNEPIKQCSVVYHTASPFQISKSRESGQKRFIDPAVRGTENVLRACLRPETRRTLRRVVVTSSIAAVTGFYDQKHGNPVPTYDETDWNTTSTPQNDPYSFSKTAAERRAWELAHAPENRDKSWDLVTILPGFVLGPSLTTETESGSVEFMRELLGGRLALGVPAWQQSIVDVRDVALAHLRAGSDKKRVPSGRYIVVAGYKSILEVASAVRAEWGQRFRLPQRELPKWLMYLAGPFIGLPWEMIRHRVGIPICFNVAKSKTLLGMEYRGVDLTIREHVQQMIADGLVPLQR</sequence>
<dbReference type="EMBL" id="AP006496">
    <property type="protein sequence ID" value="BAM81359.1"/>
    <property type="molecule type" value="Genomic_DNA"/>
</dbReference>
<dbReference type="eggNOG" id="KOG1502">
    <property type="taxonomic scope" value="Eukaryota"/>
</dbReference>
<dbReference type="OrthoDB" id="3629at2759"/>
<keyword evidence="5" id="KW-1185">Reference proteome</keyword>
<keyword evidence="1" id="KW-0560">Oxidoreductase</keyword>
<dbReference type="KEGG" id="cme:CYME_CMN284C"/>
<dbReference type="OMA" id="RYILGHQ"/>
<evidence type="ECO:0000313" key="5">
    <source>
        <dbReference type="Proteomes" id="UP000007014"/>
    </source>
</evidence>
<dbReference type="RefSeq" id="XP_005537395.1">
    <property type="nucleotide sequence ID" value="XM_005537338.1"/>
</dbReference>
<evidence type="ECO:0000256" key="2">
    <source>
        <dbReference type="SAM" id="MobiDB-lite"/>
    </source>
</evidence>
<evidence type="ECO:0000256" key="1">
    <source>
        <dbReference type="ARBA" id="ARBA00023002"/>
    </source>
</evidence>
<accession>M1V9B7</accession>
<evidence type="ECO:0000313" key="4">
    <source>
        <dbReference type="EMBL" id="BAM81359.1"/>
    </source>
</evidence>
<dbReference type="InterPro" id="IPR001509">
    <property type="entry name" value="Epimerase_deHydtase"/>
</dbReference>
<dbReference type="FunFam" id="3.40.50.720:FF:000085">
    <property type="entry name" value="Dihydroflavonol reductase"/>
    <property type="match status" value="1"/>
</dbReference>
<dbReference type="Pfam" id="PF01370">
    <property type="entry name" value="Epimerase"/>
    <property type="match status" value="1"/>
</dbReference>
<evidence type="ECO:0000259" key="3">
    <source>
        <dbReference type="Pfam" id="PF01370"/>
    </source>
</evidence>
<reference evidence="4 5" key="2">
    <citation type="journal article" date="2007" name="BMC Biol.">
        <title>A 100%-complete sequence reveals unusually simple genomic features in the hot-spring red alga Cyanidioschyzon merolae.</title>
        <authorList>
            <person name="Nozaki H."/>
            <person name="Takano H."/>
            <person name="Misumi O."/>
            <person name="Terasawa K."/>
            <person name="Matsuzaki M."/>
            <person name="Maruyama S."/>
            <person name="Nishida K."/>
            <person name="Yagisawa F."/>
            <person name="Yoshida Y."/>
            <person name="Fujiwara T."/>
            <person name="Takio S."/>
            <person name="Tamura K."/>
            <person name="Chung S.J."/>
            <person name="Nakamura S."/>
            <person name="Kuroiwa H."/>
            <person name="Tanaka K."/>
            <person name="Sato N."/>
            <person name="Kuroiwa T."/>
        </authorList>
    </citation>
    <scope>NUCLEOTIDE SEQUENCE [LARGE SCALE GENOMIC DNA]</scope>
    <source>
        <strain evidence="4 5">10D</strain>
    </source>
</reference>
<dbReference type="Proteomes" id="UP000007014">
    <property type="component" value="Chromosome 14"/>
</dbReference>
<feature type="compositionally biased region" description="Polar residues" evidence="2">
    <location>
        <begin position="160"/>
        <end position="172"/>
    </location>
</feature>
<feature type="domain" description="NAD-dependent epimerase/dehydratase" evidence="3">
    <location>
        <begin position="9"/>
        <end position="270"/>
    </location>
</feature>
<dbReference type="HOGENOM" id="CLU_007383_9_2_1"/>
<dbReference type="GO" id="GO:0016616">
    <property type="term" value="F:oxidoreductase activity, acting on the CH-OH group of donors, NAD or NADP as acceptor"/>
    <property type="evidence" value="ECO:0007669"/>
    <property type="project" value="TreeGrafter"/>
</dbReference>
<dbReference type="Gramene" id="CMN284CT">
    <property type="protein sequence ID" value="CMN284CT"/>
    <property type="gene ID" value="CMN284C"/>
</dbReference>
<gene>
    <name evidence="4" type="ORF">CYME_CMN284C</name>
</gene>
<dbReference type="InterPro" id="IPR036291">
    <property type="entry name" value="NAD(P)-bd_dom_sf"/>
</dbReference>